<evidence type="ECO:0000256" key="4">
    <source>
        <dbReference type="ARBA" id="ARBA00023316"/>
    </source>
</evidence>
<name>A0A0C2D6R4_9BACT</name>
<dbReference type="PANTHER" id="PTHR30417:SF1">
    <property type="entry name" value="N-ACETYLMURAMOYL-L-ALANINE AMIDASE AMID"/>
    <property type="match status" value="1"/>
</dbReference>
<dbReference type="EMBL" id="JMCC02000026">
    <property type="protein sequence ID" value="KIG17340.1"/>
    <property type="molecule type" value="Genomic_DNA"/>
</dbReference>
<evidence type="ECO:0000313" key="6">
    <source>
        <dbReference type="EMBL" id="KIG17340.1"/>
    </source>
</evidence>
<dbReference type="RefSeq" id="WP_052548426.1">
    <property type="nucleotide sequence ID" value="NZ_JMCC02000026.1"/>
</dbReference>
<dbReference type="InterPro" id="IPR036505">
    <property type="entry name" value="Amidase/PGRP_sf"/>
</dbReference>
<comment type="catalytic activity">
    <reaction evidence="1">
        <text>Hydrolyzes the link between N-acetylmuramoyl residues and L-amino acid residues in certain cell-wall glycopeptides.</text>
        <dbReference type="EC" id="3.5.1.28"/>
    </reaction>
</comment>
<gene>
    <name evidence="6" type="ORF">DB30_03397</name>
</gene>
<dbReference type="InterPro" id="IPR002502">
    <property type="entry name" value="Amidase_domain"/>
</dbReference>
<sequence length="580" mass="64820">MKKNPTSTAKNAGTEVEWFMRFWLPGAFKGRWSTHQNAPIRQVTCRIMEPPNAPNSDKMIEHWRQDEIDGSTANIQPGLDRLKPGRLYLLELDVPADSMYRSAGPAGPDTGRAEVNTLPPRIHPSDNFDYQVRPARFWFEVEDAPEASPTAKRISAMHDEEYEQTRPPPARHQLLPTGTGVTNVEVDWRPDWLRRGRKDNDIHIRPAGSNEMKDGRPTHIVLHSIGIPQLDNVSNIGAAFIEFFEKTGNGGVHYIVDADGHVVKMCPESRALHHADTAFWRGTKSINSHAIGIEHGWSSPPDANPKQQMRAVRNLLQALKAAFGIDGRNIAGHGEVRCIGESEASLSTALYTAPANRTQEQKELVKRIEDKKRDALVARNDHYREKGQTSKILTDAQIAQKVAAHLRSAKLSYEYDFSWGLALHPSARLVTCPGPYFGWAYLAARGVVPDPTLVELPDDWHQSAYSGIFGHSEAISLRIGDNDLAQVWNGKPQPDILGSPILELHEDLRFIGYTIPTDPTQANGSGHVFSKMLEMAIKAFRTRYMQDPRPKITTKPAYGQVDKATAAMVRRVRLAYEESV</sequence>
<feature type="domain" description="N-acetylmuramoyl-L-alanine amidase" evidence="5">
    <location>
        <begin position="205"/>
        <end position="342"/>
    </location>
</feature>
<dbReference type="GO" id="GO:0009253">
    <property type="term" value="P:peptidoglycan catabolic process"/>
    <property type="evidence" value="ECO:0007669"/>
    <property type="project" value="InterPro"/>
</dbReference>
<reference evidence="6 7" key="1">
    <citation type="submission" date="2014-12" db="EMBL/GenBank/DDBJ databases">
        <title>Genome assembly of Enhygromyxa salina DSM 15201.</title>
        <authorList>
            <person name="Sharma G."/>
            <person name="Subramanian S."/>
        </authorList>
    </citation>
    <scope>NUCLEOTIDE SEQUENCE [LARGE SCALE GENOMIC DNA]</scope>
    <source>
        <strain evidence="6 7">DSM 15201</strain>
    </source>
</reference>
<dbReference type="Pfam" id="PF01510">
    <property type="entry name" value="Amidase_2"/>
    <property type="match status" value="1"/>
</dbReference>
<dbReference type="SMART" id="SM00644">
    <property type="entry name" value="Ami_2"/>
    <property type="match status" value="1"/>
</dbReference>
<dbReference type="EC" id="3.5.1.28" evidence="2"/>
<protein>
    <recommendedName>
        <fullName evidence="2">N-acetylmuramoyl-L-alanine amidase</fullName>
        <ecNumber evidence="2">3.5.1.28</ecNumber>
    </recommendedName>
</protein>
<dbReference type="AlphaFoldDB" id="A0A0C2D6R4"/>
<proteinExistence type="predicted"/>
<dbReference type="InterPro" id="IPR051206">
    <property type="entry name" value="NAMLAA_amidase_2"/>
</dbReference>
<dbReference type="GO" id="GO:0009254">
    <property type="term" value="P:peptidoglycan turnover"/>
    <property type="evidence" value="ECO:0007669"/>
    <property type="project" value="TreeGrafter"/>
</dbReference>
<accession>A0A0C2D6R4</accession>
<dbReference type="Gene3D" id="3.40.80.10">
    <property type="entry name" value="Peptidoglycan recognition protein-like"/>
    <property type="match status" value="1"/>
</dbReference>
<evidence type="ECO:0000313" key="7">
    <source>
        <dbReference type="Proteomes" id="UP000031599"/>
    </source>
</evidence>
<keyword evidence="3" id="KW-0378">Hydrolase</keyword>
<dbReference type="PANTHER" id="PTHR30417">
    <property type="entry name" value="N-ACETYLMURAMOYL-L-ALANINE AMIDASE AMID"/>
    <property type="match status" value="1"/>
</dbReference>
<dbReference type="CDD" id="cd06583">
    <property type="entry name" value="PGRP"/>
    <property type="match status" value="1"/>
</dbReference>
<evidence type="ECO:0000256" key="3">
    <source>
        <dbReference type="ARBA" id="ARBA00022801"/>
    </source>
</evidence>
<evidence type="ECO:0000259" key="5">
    <source>
        <dbReference type="SMART" id="SM00644"/>
    </source>
</evidence>
<keyword evidence="4" id="KW-0961">Cell wall biogenesis/degradation</keyword>
<dbReference type="GO" id="GO:0071555">
    <property type="term" value="P:cell wall organization"/>
    <property type="evidence" value="ECO:0007669"/>
    <property type="project" value="UniProtKB-KW"/>
</dbReference>
<dbReference type="Proteomes" id="UP000031599">
    <property type="component" value="Unassembled WGS sequence"/>
</dbReference>
<evidence type="ECO:0000256" key="1">
    <source>
        <dbReference type="ARBA" id="ARBA00001561"/>
    </source>
</evidence>
<evidence type="ECO:0000256" key="2">
    <source>
        <dbReference type="ARBA" id="ARBA00011901"/>
    </source>
</evidence>
<dbReference type="GO" id="GO:0008745">
    <property type="term" value="F:N-acetylmuramoyl-L-alanine amidase activity"/>
    <property type="evidence" value="ECO:0007669"/>
    <property type="project" value="UniProtKB-EC"/>
</dbReference>
<organism evidence="6 7">
    <name type="scientific">Enhygromyxa salina</name>
    <dbReference type="NCBI Taxonomy" id="215803"/>
    <lineage>
        <taxon>Bacteria</taxon>
        <taxon>Pseudomonadati</taxon>
        <taxon>Myxococcota</taxon>
        <taxon>Polyangia</taxon>
        <taxon>Nannocystales</taxon>
        <taxon>Nannocystaceae</taxon>
        <taxon>Enhygromyxa</taxon>
    </lineage>
</organism>
<comment type="caution">
    <text evidence="6">The sequence shown here is derived from an EMBL/GenBank/DDBJ whole genome shotgun (WGS) entry which is preliminary data.</text>
</comment>
<dbReference type="SUPFAM" id="SSF55846">
    <property type="entry name" value="N-acetylmuramoyl-L-alanine amidase-like"/>
    <property type="match status" value="1"/>
</dbReference>